<evidence type="ECO:0000256" key="1">
    <source>
        <dbReference type="SAM" id="MobiDB-lite"/>
    </source>
</evidence>
<dbReference type="Proteomes" id="UP001307889">
    <property type="component" value="Chromosome 10"/>
</dbReference>
<organism evidence="2 3">
    <name type="scientific">Nesidiocoris tenuis</name>
    <dbReference type="NCBI Taxonomy" id="355587"/>
    <lineage>
        <taxon>Eukaryota</taxon>
        <taxon>Metazoa</taxon>
        <taxon>Ecdysozoa</taxon>
        <taxon>Arthropoda</taxon>
        <taxon>Hexapoda</taxon>
        <taxon>Insecta</taxon>
        <taxon>Pterygota</taxon>
        <taxon>Neoptera</taxon>
        <taxon>Paraneoptera</taxon>
        <taxon>Hemiptera</taxon>
        <taxon>Heteroptera</taxon>
        <taxon>Panheteroptera</taxon>
        <taxon>Cimicomorpha</taxon>
        <taxon>Miridae</taxon>
        <taxon>Dicyphina</taxon>
        <taxon>Nesidiocoris</taxon>
    </lineage>
</organism>
<evidence type="ECO:0000313" key="2">
    <source>
        <dbReference type="EMBL" id="BES99147.1"/>
    </source>
</evidence>
<feature type="compositionally biased region" description="Basic and acidic residues" evidence="1">
    <location>
        <begin position="1"/>
        <end position="16"/>
    </location>
</feature>
<sequence length="132" mass="14552">MWCKNEISRHNVDRRALGAQPAYEPSRRWAPPPPAPRTTPSHRRPLAPRPFAPPPPRTPPIHTATPSHPAPCTATPSHPAHSHRHPLSPRPPTPPPPAPRPLAQPGSPTGARSHRRPPSWNEVSEQQRTTDV</sequence>
<feature type="region of interest" description="Disordered" evidence="1">
    <location>
        <begin position="1"/>
        <end position="132"/>
    </location>
</feature>
<dbReference type="PRINTS" id="PR01217">
    <property type="entry name" value="PRICHEXTENSN"/>
</dbReference>
<name>A0ABN7B404_9HEMI</name>
<feature type="compositionally biased region" description="Pro residues" evidence="1">
    <location>
        <begin position="47"/>
        <end position="59"/>
    </location>
</feature>
<feature type="compositionally biased region" description="Polar residues" evidence="1">
    <location>
        <begin position="121"/>
        <end position="132"/>
    </location>
</feature>
<proteinExistence type="predicted"/>
<protein>
    <submittedName>
        <fullName evidence="2">Uncharacterized protein</fullName>
    </submittedName>
</protein>
<dbReference type="EMBL" id="AP028918">
    <property type="protein sequence ID" value="BES99147.1"/>
    <property type="molecule type" value="Genomic_DNA"/>
</dbReference>
<evidence type="ECO:0000313" key="3">
    <source>
        <dbReference type="Proteomes" id="UP001307889"/>
    </source>
</evidence>
<accession>A0ABN7B404</accession>
<reference evidence="2 3" key="1">
    <citation type="submission" date="2023-09" db="EMBL/GenBank/DDBJ databases">
        <title>Nesidiocoris tenuis whole genome shotgun sequence.</title>
        <authorList>
            <person name="Shibata T."/>
            <person name="Shimoda M."/>
            <person name="Kobayashi T."/>
            <person name="Uehara T."/>
        </authorList>
    </citation>
    <scope>NUCLEOTIDE SEQUENCE [LARGE SCALE GENOMIC DNA]</scope>
    <source>
        <strain evidence="2 3">Japan</strain>
    </source>
</reference>
<keyword evidence="3" id="KW-1185">Reference proteome</keyword>
<gene>
    <name evidence="2" type="ORF">NTJ_11964</name>
</gene>
<feature type="compositionally biased region" description="Pro residues" evidence="1">
    <location>
        <begin position="88"/>
        <end position="102"/>
    </location>
</feature>